<protein>
    <recommendedName>
        <fullName evidence="2 7">Aminomethyltransferase</fullName>
        <ecNumber evidence="2 7">2.1.2.10</ecNumber>
    </recommendedName>
    <alternativeName>
        <fullName evidence="5 7">Glycine cleavage system T protein</fullName>
    </alternativeName>
</protein>
<dbReference type="GO" id="GO:0019464">
    <property type="term" value="P:glycine decarboxylation via glycine cleavage system"/>
    <property type="evidence" value="ECO:0007669"/>
    <property type="project" value="UniProtKB-UniRule"/>
</dbReference>
<dbReference type="Gene3D" id="3.30.70.1400">
    <property type="entry name" value="Aminomethyltransferase beta-barrel domains"/>
    <property type="match status" value="1"/>
</dbReference>
<dbReference type="AlphaFoldDB" id="A0A7K3WTH9"/>
<dbReference type="Gene3D" id="4.10.1250.10">
    <property type="entry name" value="Aminomethyltransferase fragment"/>
    <property type="match status" value="1"/>
</dbReference>
<dbReference type="PIRSF" id="PIRSF006487">
    <property type="entry name" value="GcvT"/>
    <property type="match status" value="1"/>
</dbReference>
<feature type="binding site" evidence="8">
    <location>
        <position position="195"/>
    </location>
    <ligand>
        <name>substrate</name>
    </ligand>
</feature>
<dbReference type="InterPro" id="IPR006223">
    <property type="entry name" value="GcvT"/>
</dbReference>
<keyword evidence="12" id="KW-1185">Reference proteome</keyword>
<dbReference type="InterPro" id="IPR028896">
    <property type="entry name" value="GcvT/YgfZ/DmdA"/>
</dbReference>
<dbReference type="GO" id="GO:0004047">
    <property type="term" value="F:aminomethyltransferase activity"/>
    <property type="evidence" value="ECO:0007669"/>
    <property type="project" value="UniProtKB-UniRule"/>
</dbReference>
<dbReference type="GO" id="GO:0008483">
    <property type="term" value="F:transaminase activity"/>
    <property type="evidence" value="ECO:0007669"/>
    <property type="project" value="UniProtKB-KW"/>
</dbReference>
<evidence type="ECO:0000256" key="5">
    <source>
        <dbReference type="ARBA" id="ARBA00031395"/>
    </source>
</evidence>
<dbReference type="GO" id="GO:0032259">
    <property type="term" value="P:methylation"/>
    <property type="evidence" value="ECO:0007669"/>
    <property type="project" value="UniProtKB-KW"/>
</dbReference>
<dbReference type="Gene3D" id="2.40.30.110">
    <property type="entry name" value="Aminomethyltransferase beta-barrel domains"/>
    <property type="match status" value="1"/>
</dbReference>
<evidence type="ECO:0000256" key="4">
    <source>
        <dbReference type="ARBA" id="ARBA00022679"/>
    </source>
</evidence>
<reference evidence="11 12" key="1">
    <citation type="submission" date="2020-02" db="EMBL/GenBank/DDBJ databases">
        <title>Out from the shadows clarifying the taxonomy of the family Cryomorphaceae and related taxa by utilizing the GTDB taxonomic framework.</title>
        <authorList>
            <person name="Bowman J.P."/>
        </authorList>
    </citation>
    <scope>NUCLEOTIDE SEQUENCE [LARGE SCALE GENOMIC DNA]</scope>
    <source>
        <strain evidence="11 12">QSSC 1-22</strain>
    </source>
</reference>
<dbReference type="FunFam" id="4.10.1250.10:FF:000001">
    <property type="entry name" value="Aminomethyltransferase"/>
    <property type="match status" value="1"/>
</dbReference>
<dbReference type="Gene3D" id="3.30.1360.120">
    <property type="entry name" value="Probable tRNA modification gtpase trme, domain 1"/>
    <property type="match status" value="1"/>
</dbReference>
<dbReference type="GO" id="GO:0005829">
    <property type="term" value="C:cytosol"/>
    <property type="evidence" value="ECO:0007669"/>
    <property type="project" value="TreeGrafter"/>
</dbReference>
<dbReference type="PANTHER" id="PTHR43757:SF2">
    <property type="entry name" value="AMINOMETHYLTRANSFERASE, MITOCHONDRIAL"/>
    <property type="match status" value="1"/>
</dbReference>
<evidence type="ECO:0000256" key="8">
    <source>
        <dbReference type="PIRSR" id="PIRSR006487-1"/>
    </source>
</evidence>
<dbReference type="Pfam" id="PF08669">
    <property type="entry name" value="GCV_T_C"/>
    <property type="match status" value="1"/>
</dbReference>
<accession>A0A7K3WTH9</accession>
<comment type="similarity">
    <text evidence="1 7">Belongs to the GcvT family.</text>
</comment>
<dbReference type="HAMAP" id="MF_00259">
    <property type="entry name" value="GcvT"/>
    <property type="match status" value="1"/>
</dbReference>
<dbReference type="InterPro" id="IPR022903">
    <property type="entry name" value="GcvT_bac"/>
</dbReference>
<dbReference type="RefSeq" id="WP_163286372.1">
    <property type="nucleotide sequence ID" value="NZ_JAAGVY010000037.1"/>
</dbReference>
<proteinExistence type="inferred from homology"/>
<dbReference type="NCBIfam" id="TIGR00528">
    <property type="entry name" value="gcvT"/>
    <property type="match status" value="1"/>
</dbReference>
<evidence type="ECO:0000259" key="9">
    <source>
        <dbReference type="Pfam" id="PF01571"/>
    </source>
</evidence>
<evidence type="ECO:0000256" key="3">
    <source>
        <dbReference type="ARBA" id="ARBA00022576"/>
    </source>
</evidence>
<evidence type="ECO:0000313" key="11">
    <source>
        <dbReference type="EMBL" id="NEN24980.1"/>
    </source>
</evidence>
<organism evidence="11 12">
    <name type="scientific">Cryomorpha ignava</name>
    <dbReference type="NCBI Taxonomy" id="101383"/>
    <lineage>
        <taxon>Bacteria</taxon>
        <taxon>Pseudomonadati</taxon>
        <taxon>Bacteroidota</taxon>
        <taxon>Flavobacteriia</taxon>
        <taxon>Flavobacteriales</taxon>
        <taxon>Cryomorphaceae</taxon>
        <taxon>Cryomorpha</taxon>
    </lineage>
</organism>
<sequence>MKKTALYDKHVALGAKMVPFAGYEMPVQYTGVKEEHLIVRNGVGMFDVSHMGEFYVKGDKALALLQKVTTNDVSKLIPGKIQYSCLPNGKGGIVDDLLVYCISEKEYLLVVNASNIEKDWNWIKSQNDMGAEMVNESDSISLFAIQGPKTNDALQSLTDVVLSEMGYYTFSIGKFAGVENVIISATGYTGSGGFEIYVKNKDAEKVWDAIIEAGAKLDLKPIGLAARDTLRLEMGFCLYGNDIDDTTSPIEAGLGWITKFTKDFIDNDLLLSQKENGTDRKLVGFTMIDRGIPRKDYRILDADGNEMGVVTSGTQSPSLDKAIGMGYVKAEQKASGTEIFIEIRNKSLKAEITKLPFYKAD</sequence>
<dbReference type="PANTHER" id="PTHR43757">
    <property type="entry name" value="AMINOMETHYLTRANSFERASE"/>
    <property type="match status" value="1"/>
</dbReference>
<dbReference type="Pfam" id="PF01571">
    <property type="entry name" value="GCV_T"/>
    <property type="match status" value="1"/>
</dbReference>
<gene>
    <name evidence="7 11" type="primary">gcvT</name>
    <name evidence="11" type="ORF">G3O08_15880</name>
</gene>
<evidence type="ECO:0000256" key="6">
    <source>
        <dbReference type="ARBA" id="ARBA00047665"/>
    </source>
</evidence>
<keyword evidence="3 7" id="KW-0032">Aminotransferase</keyword>
<comment type="function">
    <text evidence="7">The glycine cleavage system catalyzes the degradation of glycine.</text>
</comment>
<evidence type="ECO:0000256" key="1">
    <source>
        <dbReference type="ARBA" id="ARBA00008609"/>
    </source>
</evidence>
<feature type="domain" description="GCVT N-terminal" evidence="9">
    <location>
        <begin position="6"/>
        <end position="262"/>
    </location>
</feature>
<dbReference type="NCBIfam" id="NF001567">
    <property type="entry name" value="PRK00389.1"/>
    <property type="match status" value="1"/>
</dbReference>
<name>A0A7K3WTH9_9FLAO</name>
<evidence type="ECO:0000256" key="7">
    <source>
        <dbReference type="HAMAP-Rule" id="MF_00259"/>
    </source>
</evidence>
<comment type="catalytic activity">
    <reaction evidence="6 7">
        <text>N(6)-[(R)-S(8)-aminomethyldihydrolipoyl]-L-lysyl-[protein] + (6S)-5,6,7,8-tetrahydrofolate = N(6)-[(R)-dihydrolipoyl]-L-lysyl-[protein] + (6R)-5,10-methylene-5,6,7,8-tetrahydrofolate + NH4(+)</text>
        <dbReference type="Rhea" id="RHEA:16945"/>
        <dbReference type="Rhea" id="RHEA-COMP:10475"/>
        <dbReference type="Rhea" id="RHEA-COMP:10492"/>
        <dbReference type="ChEBI" id="CHEBI:15636"/>
        <dbReference type="ChEBI" id="CHEBI:28938"/>
        <dbReference type="ChEBI" id="CHEBI:57453"/>
        <dbReference type="ChEBI" id="CHEBI:83100"/>
        <dbReference type="ChEBI" id="CHEBI:83143"/>
        <dbReference type="EC" id="2.1.2.10"/>
    </reaction>
</comment>
<dbReference type="SUPFAM" id="SSF101790">
    <property type="entry name" value="Aminomethyltransferase beta-barrel domain"/>
    <property type="match status" value="1"/>
</dbReference>
<dbReference type="EC" id="2.1.2.10" evidence="2 7"/>
<comment type="caution">
    <text evidence="11">The sequence shown here is derived from an EMBL/GenBank/DDBJ whole genome shotgun (WGS) entry which is preliminary data.</text>
</comment>
<dbReference type="InterPro" id="IPR027266">
    <property type="entry name" value="TrmE/GcvT-like"/>
</dbReference>
<dbReference type="FunFam" id="3.30.70.1400:FF:000001">
    <property type="entry name" value="Aminomethyltransferase"/>
    <property type="match status" value="1"/>
</dbReference>
<evidence type="ECO:0000313" key="12">
    <source>
        <dbReference type="Proteomes" id="UP000486602"/>
    </source>
</evidence>
<evidence type="ECO:0000256" key="2">
    <source>
        <dbReference type="ARBA" id="ARBA00012616"/>
    </source>
</evidence>
<dbReference type="InterPro" id="IPR029043">
    <property type="entry name" value="GcvT/YgfZ_C"/>
</dbReference>
<feature type="domain" description="Aminomethyltransferase C-terminal" evidence="10">
    <location>
        <begin position="280"/>
        <end position="359"/>
    </location>
</feature>
<dbReference type="SUPFAM" id="SSF103025">
    <property type="entry name" value="Folate-binding domain"/>
    <property type="match status" value="1"/>
</dbReference>
<evidence type="ECO:0000259" key="10">
    <source>
        <dbReference type="Pfam" id="PF08669"/>
    </source>
</evidence>
<comment type="subunit">
    <text evidence="7">The glycine cleavage system is composed of four proteins: P, T, L and H.</text>
</comment>
<keyword evidence="11" id="KW-0489">Methyltransferase</keyword>
<dbReference type="Proteomes" id="UP000486602">
    <property type="component" value="Unassembled WGS sequence"/>
</dbReference>
<dbReference type="GO" id="GO:0005960">
    <property type="term" value="C:glycine cleavage complex"/>
    <property type="evidence" value="ECO:0007669"/>
    <property type="project" value="InterPro"/>
</dbReference>
<keyword evidence="4 7" id="KW-0808">Transferase</keyword>
<dbReference type="InterPro" id="IPR006222">
    <property type="entry name" value="GCVT_N"/>
</dbReference>
<dbReference type="EMBL" id="JAAGVY010000037">
    <property type="protein sequence ID" value="NEN24980.1"/>
    <property type="molecule type" value="Genomic_DNA"/>
</dbReference>
<dbReference type="InterPro" id="IPR013977">
    <property type="entry name" value="GcvT_C"/>
</dbReference>
<dbReference type="FunFam" id="2.40.30.110:FF:000003">
    <property type="entry name" value="Aminomethyltransferase"/>
    <property type="match status" value="1"/>
</dbReference>
<dbReference type="GO" id="GO:0008168">
    <property type="term" value="F:methyltransferase activity"/>
    <property type="evidence" value="ECO:0007669"/>
    <property type="project" value="UniProtKB-KW"/>
</dbReference>